<evidence type="ECO:0000313" key="7">
    <source>
        <dbReference type="Proteomes" id="UP000494329"/>
    </source>
</evidence>
<dbReference type="InterPro" id="IPR036388">
    <property type="entry name" value="WH-like_DNA-bd_sf"/>
</dbReference>
<dbReference type="PROSITE" id="PS50931">
    <property type="entry name" value="HTH_LYSR"/>
    <property type="match status" value="1"/>
</dbReference>
<dbReference type="Gene3D" id="1.10.10.10">
    <property type="entry name" value="Winged helix-like DNA-binding domain superfamily/Winged helix DNA-binding domain"/>
    <property type="match status" value="1"/>
</dbReference>
<evidence type="ECO:0000256" key="2">
    <source>
        <dbReference type="ARBA" id="ARBA00023015"/>
    </source>
</evidence>
<proteinExistence type="inferred from homology"/>
<dbReference type="InterPro" id="IPR005119">
    <property type="entry name" value="LysR_subst-bd"/>
</dbReference>
<dbReference type="EMBL" id="CADIKF010000013">
    <property type="protein sequence ID" value="CAB3755350.1"/>
    <property type="molecule type" value="Genomic_DNA"/>
</dbReference>
<dbReference type="Gene3D" id="3.40.190.290">
    <property type="match status" value="1"/>
</dbReference>
<dbReference type="Proteomes" id="UP000494329">
    <property type="component" value="Unassembled WGS sequence"/>
</dbReference>
<dbReference type="RefSeq" id="WP_175110897.1">
    <property type="nucleotide sequence ID" value="NZ_CADIKF010000013.1"/>
</dbReference>
<gene>
    <name evidence="6" type="primary">dmlR_14</name>
    <name evidence="6" type="ORF">LMG29739_02164</name>
</gene>
<organism evidence="6 7">
    <name type="scientific">Paraburkholderia solisilvae</name>
    <dbReference type="NCBI Taxonomy" id="624376"/>
    <lineage>
        <taxon>Bacteria</taxon>
        <taxon>Pseudomonadati</taxon>
        <taxon>Pseudomonadota</taxon>
        <taxon>Betaproteobacteria</taxon>
        <taxon>Burkholderiales</taxon>
        <taxon>Burkholderiaceae</taxon>
        <taxon>Paraburkholderia</taxon>
    </lineage>
</organism>
<dbReference type="PANTHER" id="PTHR30537:SF5">
    <property type="entry name" value="HTH-TYPE TRANSCRIPTIONAL ACTIVATOR TTDR-RELATED"/>
    <property type="match status" value="1"/>
</dbReference>
<dbReference type="InterPro" id="IPR036390">
    <property type="entry name" value="WH_DNA-bd_sf"/>
</dbReference>
<keyword evidence="7" id="KW-1185">Reference proteome</keyword>
<evidence type="ECO:0000256" key="1">
    <source>
        <dbReference type="ARBA" id="ARBA00009437"/>
    </source>
</evidence>
<dbReference type="InterPro" id="IPR058163">
    <property type="entry name" value="LysR-type_TF_proteobact-type"/>
</dbReference>
<dbReference type="AlphaFoldDB" id="A0A6J5DM25"/>
<dbReference type="SUPFAM" id="SSF46785">
    <property type="entry name" value="Winged helix' DNA-binding domain"/>
    <property type="match status" value="1"/>
</dbReference>
<evidence type="ECO:0000259" key="5">
    <source>
        <dbReference type="PROSITE" id="PS50931"/>
    </source>
</evidence>
<evidence type="ECO:0000256" key="4">
    <source>
        <dbReference type="ARBA" id="ARBA00023163"/>
    </source>
</evidence>
<name>A0A6J5DM25_9BURK</name>
<dbReference type="GO" id="GO:0003677">
    <property type="term" value="F:DNA binding"/>
    <property type="evidence" value="ECO:0007669"/>
    <property type="project" value="UniProtKB-KW"/>
</dbReference>
<evidence type="ECO:0000256" key="3">
    <source>
        <dbReference type="ARBA" id="ARBA00023125"/>
    </source>
</evidence>
<keyword evidence="2" id="KW-0805">Transcription regulation</keyword>
<evidence type="ECO:0000313" key="6">
    <source>
        <dbReference type="EMBL" id="CAB3755350.1"/>
    </source>
</evidence>
<dbReference type="GO" id="GO:0003700">
    <property type="term" value="F:DNA-binding transcription factor activity"/>
    <property type="evidence" value="ECO:0007669"/>
    <property type="project" value="InterPro"/>
</dbReference>
<dbReference type="SUPFAM" id="SSF53850">
    <property type="entry name" value="Periplasmic binding protein-like II"/>
    <property type="match status" value="1"/>
</dbReference>
<sequence>MDVLNAMRVFIQVADAGNFTRAAEQLDASLPTITRVISQLEAHLNVRLFQRTTRRISLTDAGTTYLEGCLRAVELIDETESQVVSLNKDLRGRLRVVAGSSTAFSHMVPVVSDFVRQYPAIRIDFFTMDNVFSLVDEGVDVAILADYLIPSDSVVARRLITHSYVMVAAPRYLSGAASLSKPLDLKRLCFLGRPADQRGTTLRLRETGKDEDDVIELTPNVVCNNAKVLQELTLSGCGFSILPRQFVQQAISDGTLVRLLPDYRLQNSDVDICVVYQSRKRNSRIASVFVEHVLSALGSPVKYVQES</sequence>
<protein>
    <submittedName>
        <fullName evidence="6">HTH-type transcriptional regulator DmlR</fullName>
    </submittedName>
</protein>
<dbReference type="FunFam" id="1.10.10.10:FF:000001">
    <property type="entry name" value="LysR family transcriptional regulator"/>
    <property type="match status" value="1"/>
</dbReference>
<comment type="similarity">
    <text evidence="1">Belongs to the LysR transcriptional regulatory family.</text>
</comment>
<dbReference type="PANTHER" id="PTHR30537">
    <property type="entry name" value="HTH-TYPE TRANSCRIPTIONAL REGULATOR"/>
    <property type="match status" value="1"/>
</dbReference>
<dbReference type="Pfam" id="PF03466">
    <property type="entry name" value="LysR_substrate"/>
    <property type="match status" value="1"/>
</dbReference>
<accession>A0A6J5DM25</accession>
<dbReference type="InterPro" id="IPR000847">
    <property type="entry name" value="LysR_HTH_N"/>
</dbReference>
<keyword evidence="4" id="KW-0804">Transcription</keyword>
<reference evidence="6 7" key="1">
    <citation type="submission" date="2020-04" db="EMBL/GenBank/DDBJ databases">
        <authorList>
            <person name="De Canck E."/>
        </authorList>
    </citation>
    <scope>NUCLEOTIDE SEQUENCE [LARGE SCALE GENOMIC DNA]</scope>
    <source>
        <strain evidence="6 7">LMG 29739</strain>
    </source>
</reference>
<keyword evidence="3" id="KW-0238">DNA-binding</keyword>
<dbReference type="Pfam" id="PF00126">
    <property type="entry name" value="HTH_1"/>
    <property type="match status" value="1"/>
</dbReference>
<dbReference type="CDD" id="cd08422">
    <property type="entry name" value="PBP2_CrgA_like"/>
    <property type="match status" value="1"/>
</dbReference>
<feature type="domain" description="HTH lysR-type" evidence="5">
    <location>
        <begin position="1"/>
        <end position="59"/>
    </location>
</feature>